<dbReference type="GO" id="GO:0046872">
    <property type="term" value="F:metal ion binding"/>
    <property type="evidence" value="ECO:0007669"/>
    <property type="project" value="InterPro"/>
</dbReference>
<evidence type="ECO:0000256" key="3">
    <source>
        <dbReference type="ARBA" id="ARBA00022840"/>
    </source>
</evidence>
<keyword evidence="7" id="KW-1185">Reference proteome</keyword>
<dbReference type="PROSITE" id="PS00867">
    <property type="entry name" value="CPSASE_2"/>
    <property type="match status" value="1"/>
</dbReference>
<dbReference type="InterPro" id="IPR011761">
    <property type="entry name" value="ATP-grasp"/>
</dbReference>
<dbReference type="RefSeq" id="WP_069508252.1">
    <property type="nucleotide sequence ID" value="NZ_CP194323.1"/>
</dbReference>
<dbReference type="PROSITE" id="PS50975">
    <property type="entry name" value="ATP_GRASP"/>
    <property type="match status" value="1"/>
</dbReference>
<dbReference type="EC" id="6.3.2.4" evidence="6"/>
<evidence type="ECO:0000313" key="7">
    <source>
        <dbReference type="Proteomes" id="UP000237319"/>
    </source>
</evidence>
<dbReference type="Gene3D" id="3.30.470.20">
    <property type="entry name" value="ATP-grasp fold, B domain"/>
    <property type="match status" value="1"/>
</dbReference>
<protein>
    <submittedName>
        <fullName evidence="6">D-alanine--D-alanine ligase</fullName>
        <ecNumber evidence="6">6.3.2.4</ecNumber>
    </submittedName>
</protein>
<accession>A0A2S5CVA5</accession>
<dbReference type="InterPro" id="IPR005479">
    <property type="entry name" value="CPAse_ATP-bd"/>
</dbReference>
<dbReference type="SUPFAM" id="SSF56059">
    <property type="entry name" value="Glutathione synthetase ATP-binding domain-like"/>
    <property type="match status" value="1"/>
</dbReference>
<keyword evidence="3 4" id="KW-0067">ATP-binding</keyword>
<evidence type="ECO:0000256" key="2">
    <source>
        <dbReference type="ARBA" id="ARBA00022741"/>
    </source>
</evidence>
<reference evidence="6 7" key="1">
    <citation type="submission" date="2017-11" db="EMBL/GenBank/DDBJ databases">
        <title>Genome sequence of Lysinibacillus sphaericus, a lignin-degrading bacteria isolated from municipal solid waste soil.</title>
        <authorList>
            <person name="Persinoti G.F."/>
            <person name="Paixao D.A."/>
            <person name="Bugg T.D."/>
            <person name="Squina F.M."/>
        </authorList>
    </citation>
    <scope>NUCLEOTIDE SEQUENCE [LARGE SCALE GENOMIC DNA]</scope>
    <source>
        <strain evidence="6 7">A1</strain>
    </source>
</reference>
<dbReference type="InterPro" id="IPR052032">
    <property type="entry name" value="ATP-dep_AA_Ligase"/>
</dbReference>
<gene>
    <name evidence="6" type="primary">ddl_2</name>
    <name evidence="6" type="ORF">LYSIN_03547</name>
</gene>
<dbReference type="EMBL" id="PGLV01000003">
    <property type="protein sequence ID" value="POZ54687.1"/>
    <property type="molecule type" value="Genomic_DNA"/>
</dbReference>
<keyword evidence="2 4" id="KW-0547">Nucleotide-binding</keyword>
<dbReference type="Pfam" id="PF13535">
    <property type="entry name" value="ATP-grasp_4"/>
    <property type="match status" value="1"/>
</dbReference>
<organism evidence="6 7">
    <name type="scientific">Lysinibacillus sphaericus</name>
    <name type="common">Bacillus sphaericus</name>
    <dbReference type="NCBI Taxonomy" id="1421"/>
    <lineage>
        <taxon>Bacteria</taxon>
        <taxon>Bacillati</taxon>
        <taxon>Bacillota</taxon>
        <taxon>Bacilli</taxon>
        <taxon>Bacillales</taxon>
        <taxon>Bacillaceae</taxon>
        <taxon>Lysinibacillus</taxon>
    </lineage>
</organism>
<dbReference type="PANTHER" id="PTHR43585">
    <property type="entry name" value="FUMIPYRROLE BIOSYNTHESIS PROTEIN C"/>
    <property type="match status" value="1"/>
</dbReference>
<dbReference type="GO" id="GO:0008716">
    <property type="term" value="F:D-alanine-D-alanine ligase activity"/>
    <property type="evidence" value="ECO:0007669"/>
    <property type="project" value="UniProtKB-EC"/>
</dbReference>
<sequence length="405" mass="46725">MKAAVLIETPRTGAGMDFVKACKKHGIHPVIFIANIDLQPDWVLEDFYRENVDIRQVNSYDIEEVIKQCKIIKNDYDLQAVLSLYEYSTEYAAKAAKLLGLNTPNNEIISILRRKSDFRRYLSEHNLNNVEYQIFNYGDEPFLKDTLDYPVVVKPVNLTGSAFVRKCTDKNMLLKAIDEILSIGEYTGQKVHDEILIEEYIEGIEYSVEVLNGKIISIVQKYTENFIEIGHDLPANLTDKKKMLIENKVNQFLKISNYTFGVLHIELKVNDTGVHFIEANPRVAGGRIPELIRQVYGIDIVEEYLLSLLGYKREIYLPSTDLFASIRFKVAKKDGVVTDYKKLEINNYPSIIEYKFYKNLDEKFEINISNKDRVVHAISIANSVKTNEENIEQFFSELDIRGCEF</sequence>
<proteinExistence type="predicted"/>
<evidence type="ECO:0000256" key="4">
    <source>
        <dbReference type="PROSITE-ProRule" id="PRU00409"/>
    </source>
</evidence>
<comment type="caution">
    <text evidence="6">The sequence shown here is derived from an EMBL/GenBank/DDBJ whole genome shotgun (WGS) entry which is preliminary data.</text>
</comment>
<dbReference type="GO" id="GO:0005524">
    <property type="term" value="F:ATP binding"/>
    <property type="evidence" value="ECO:0007669"/>
    <property type="project" value="UniProtKB-UniRule"/>
</dbReference>
<keyword evidence="1 6" id="KW-0436">Ligase</keyword>
<dbReference type="AlphaFoldDB" id="A0A2S5CVA5"/>
<feature type="domain" description="ATP-grasp" evidence="5">
    <location>
        <begin position="119"/>
        <end position="309"/>
    </location>
</feature>
<evidence type="ECO:0000313" key="6">
    <source>
        <dbReference type="EMBL" id="POZ54687.1"/>
    </source>
</evidence>
<evidence type="ECO:0000256" key="1">
    <source>
        <dbReference type="ARBA" id="ARBA00022598"/>
    </source>
</evidence>
<evidence type="ECO:0000259" key="5">
    <source>
        <dbReference type="PROSITE" id="PS50975"/>
    </source>
</evidence>
<dbReference type="PANTHER" id="PTHR43585:SF2">
    <property type="entry name" value="ATP-GRASP ENZYME FSQD"/>
    <property type="match status" value="1"/>
</dbReference>
<name>A0A2S5CVA5_LYSSH</name>
<dbReference type="Proteomes" id="UP000237319">
    <property type="component" value="Unassembled WGS sequence"/>
</dbReference>